<feature type="transmembrane region" description="Helical" evidence="4">
    <location>
        <begin position="70"/>
        <end position="90"/>
    </location>
</feature>
<dbReference type="InterPro" id="IPR043128">
    <property type="entry name" value="Rev_trsase/Diguanyl_cyclase"/>
</dbReference>
<dbReference type="Pfam" id="PF00990">
    <property type="entry name" value="GGDEF"/>
    <property type="match status" value="1"/>
</dbReference>
<feature type="region of interest" description="Disordered" evidence="3">
    <location>
        <begin position="1"/>
        <end position="28"/>
    </location>
</feature>
<dbReference type="SMART" id="SM00267">
    <property type="entry name" value="GGDEF"/>
    <property type="match status" value="1"/>
</dbReference>
<reference evidence="6" key="1">
    <citation type="submission" date="2021-10" db="EMBL/GenBank/DDBJ databases">
        <title>Complete genome sequences of five Ralstonia solancearum strains isolated from sunflower.</title>
        <authorList>
            <person name="She X."/>
            <person name="He Z."/>
        </authorList>
    </citation>
    <scope>NUCLEOTIDE SEQUENCE</scope>
    <source>
        <strain evidence="6">RS638</strain>
    </source>
</reference>
<comment type="catalytic activity">
    <reaction evidence="2">
        <text>2 GTP = 3',3'-c-di-GMP + 2 diphosphate</text>
        <dbReference type="Rhea" id="RHEA:24898"/>
        <dbReference type="ChEBI" id="CHEBI:33019"/>
        <dbReference type="ChEBI" id="CHEBI:37565"/>
        <dbReference type="ChEBI" id="CHEBI:58805"/>
        <dbReference type="EC" id="2.7.7.65"/>
    </reaction>
</comment>
<accession>A0ABY6NLH5</accession>
<evidence type="ECO:0000256" key="4">
    <source>
        <dbReference type="SAM" id="Phobius"/>
    </source>
</evidence>
<feature type="compositionally biased region" description="Polar residues" evidence="3">
    <location>
        <begin position="1"/>
        <end position="15"/>
    </location>
</feature>
<evidence type="ECO:0000313" key="6">
    <source>
        <dbReference type="EMBL" id="UZF18155.1"/>
    </source>
</evidence>
<dbReference type="InterPro" id="IPR029787">
    <property type="entry name" value="Nucleotide_cyclase"/>
</dbReference>
<dbReference type="Gene3D" id="3.30.70.270">
    <property type="match status" value="1"/>
</dbReference>
<evidence type="ECO:0000256" key="1">
    <source>
        <dbReference type="ARBA" id="ARBA00012528"/>
    </source>
</evidence>
<evidence type="ECO:0000256" key="3">
    <source>
        <dbReference type="SAM" id="MobiDB-lite"/>
    </source>
</evidence>
<organism evidence="6">
    <name type="scientific">Ralstonia solanacearum</name>
    <name type="common">Pseudomonas solanacearum</name>
    <dbReference type="NCBI Taxonomy" id="305"/>
    <lineage>
        <taxon>Bacteria</taxon>
        <taxon>Pseudomonadati</taxon>
        <taxon>Pseudomonadota</taxon>
        <taxon>Betaproteobacteria</taxon>
        <taxon>Burkholderiales</taxon>
        <taxon>Burkholderiaceae</taxon>
        <taxon>Ralstonia</taxon>
        <taxon>Ralstonia solanacearum species complex</taxon>
    </lineage>
</organism>
<feature type="transmembrane region" description="Helical" evidence="4">
    <location>
        <begin position="275"/>
        <end position="294"/>
    </location>
</feature>
<gene>
    <name evidence="6" type="ORF">LH706_21820</name>
</gene>
<feature type="transmembrane region" description="Helical" evidence="4">
    <location>
        <begin position="207"/>
        <end position="232"/>
    </location>
</feature>
<feature type="transmembrane region" description="Helical" evidence="4">
    <location>
        <begin position="300"/>
        <end position="322"/>
    </location>
</feature>
<dbReference type="PANTHER" id="PTHR45138">
    <property type="entry name" value="REGULATORY COMPONENTS OF SENSORY TRANSDUCTION SYSTEM"/>
    <property type="match status" value="1"/>
</dbReference>
<feature type="transmembrane region" description="Helical" evidence="4">
    <location>
        <begin position="244"/>
        <end position="263"/>
    </location>
</feature>
<dbReference type="NCBIfam" id="TIGR00254">
    <property type="entry name" value="GGDEF"/>
    <property type="match status" value="1"/>
</dbReference>
<geneLocation type="plasmid" evidence="6">
    <name>p1</name>
</geneLocation>
<evidence type="ECO:0000259" key="5">
    <source>
        <dbReference type="PROSITE" id="PS50887"/>
    </source>
</evidence>
<feature type="domain" description="GGDEF" evidence="5">
    <location>
        <begin position="372"/>
        <end position="509"/>
    </location>
</feature>
<proteinExistence type="predicted"/>
<keyword evidence="6" id="KW-0614">Plasmid</keyword>
<keyword evidence="4" id="KW-1133">Transmembrane helix</keyword>
<feature type="transmembrane region" description="Helical" evidence="4">
    <location>
        <begin position="128"/>
        <end position="146"/>
    </location>
</feature>
<dbReference type="EMBL" id="CP085044">
    <property type="protein sequence ID" value="UZF18155.1"/>
    <property type="molecule type" value="Genomic_DNA"/>
</dbReference>
<dbReference type="CDD" id="cd01949">
    <property type="entry name" value="GGDEF"/>
    <property type="match status" value="1"/>
</dbReference>
<sequence length="520" mass="55770">MSRNIQSGKWGNSQLPGRGRHHKKAVRYGRARDATTAARGAIVASGYLEVQPGLLLSLSPGRRTYRMARAVALVSLLVFISMVPFAKVRLAQLPSFIPTYESALILNDLMTSALLFGQFAITRSRAMLALASGYLFTATAAIGHLLSFPGLFAPGGLLGAGPQSTAWIYMFWHAGFPLFVMAYAVLKVREDREPDRFAAGTLKRRTTVLIIPAVLGAAGACVALATAGQDWLPAIMVANRYTSIMWMVAGATWCFCVVALAVLWRSKPHLTLDIWLMVVLCVWICDVALSAVFNGGRYDLGFYAGRIFGLMGASFILLLLLIENSVLHSRLAAARTELKRLAANDPLTGIASRHTFESGLNEAWQRGAHAGSPLSSLMIEIDGFKDFNDRYGQFQGDQCLIAVAQCLAKHVRRDGDLVARHGNGTFAMLLQDTDLPAAEKIAQRLREAVAALAIPHVRAAVAGHVTVSVGVASGWGQEGVLPQVLIKAADGALDEARGGGGDGVVGVVVRRRLVRGVVTA</sequence>
<dbReference type="InterPro" id="IPR000160">
    <property type="entry name" value="GGDEF_dom"/>
</dbReference>
<feature type="transmembrane region" description="Helical" evidence="4">
    <location>
        <begin position="102"/>
        <end position="121"/>
    </location>
</feature>
<dbReference type="EC" id="2.7.7.65" evidence="1"/>
<feature type="compositionally biased region" description="Basic residues" evidence="3">
    <location>
        <begin position="18"/>
        <end position="28"/>
    </location>
</feature>
<dbReference type="PANTHER" id="PTHR45138:SF9">
    <property type="entry name" value="DIGUANYLATE CYCLASE DGCM-RELATED"/>
    <property type="match status" value="1"/>
</dbReference>
<protein>
    <recommendedName>
        <fullName evidence="1">diguanylate cyclase</fullName>
        <ecNumber evidence="1">2.7.7.65</ecNumber>
    </recommendedName>
</protein>
<feature type="transmembrane region" description="Helical" evidence="4">
    <location>
        <begin position="166"/>
        <end position="186"/>
    </location>
</feature>
<dbReference type="InterPro" id="IPR050469">
    <property type="entry name" value="Diguanylate_Cyclase"/>
</dbReference>
<dbReference type="SUPFAM" id="SSF55073">
    <property type="entry name" value="Nucleotide cyclase"/>
    <property type="match status" value="1"/>
</dbReference>
<keyword evidence="4" id="KW-0472">Membrane</keyword>
<dbReference type="PROSITE" id="PS50887">
    <property type="entry name" value="GGDEF"/>
    <property type="match status" value="1"/>
</dbReference>
<dbReference type="InterPro" id="IPR033424">
    <property type="entry name" value="MASE4"/>
</dbReference>
<evidence type="ECO:0000256" key="2">
    <source>
        <dbReference type="ARBA" id="ARBA00034247"/>
    </source>
</evidence>
<name>A0ABY6NLH5_RALSL</name>
<keyword evidence="4" id="KW-0812">Transmembrane</keyword>
<dbReference type="Pfam" id="PF17158">
    <property type="entry name" value="MASE4"/>
    <property type="match status" value="1"/>
</dbReference>